<keyword evidence="1" id="KW-0175">Coiled coil</keyword>
<gene>
    <name evidence="3" type="ORF">Tci_002979</name>
</gene>
<dbReference type="EMBL" id="BKCJ010000209">
    <property type="protein sequence ID" value="GEU31001.1"/>
    <property type="molecule type" value="Genomic_DNA"/>
</dbReference>
<feature type="region of interest" description="Disordered" evidence="2">
    <location>
        <begin position="680"/>
        <end position="721"/>
    </location>
</feature>
<accession>A0A6L2J2G0</accession>
<feature type="region of interest" description="Disordered" evidence="2">
    <location>
        <begin position="442"/>
        <end position="461"/>
    </location>
</feature>
<proteinExistence type="predicted"/>
<comment type="caution">
    <text evidence="3">The sequence shown here is derived from an EMBL/GenBank/DDBJ whole genome shotgun (WGS) entry which is preliminary data.</text>
</comment>
<feature type="compositionally biased region" description="Low complexity" evidence="2">
    <location>
        <begin position="694"/>
        <end position="713"/>
    </location>
</feature>
<evidence type="ECO:0000256" key="2">
    <source>
        <dbReference type="SAM" id="MobiDB-lite"/>
    </source>
</evidence>
<feature type="coiled-coil region" evidence="1">
    <location>
        <begin position="1050"/>
        <end position="1080"/>
    </location>
</feature>
<sequence length="1263" mass="143904">MLHVLRVEMVINSPWMLSKNWLIQKQTAFELASLKANGYWANDNCFGTLLLLNAQVTSLGIVCLPNEEIFASLAQMGYEKPSTKLTFYEAFFSSQWKFLIHTILQSLSAKRTSWNEFSTAMASAVICLSKGQRFNFSKYIFDSLVRNVDSSSKFYMYPRFIQLIIQNQVGNLSTHTTRFISPALTQKVFANIRRAGKGFSGVETPLFEGMLAVRQPAKEEVAEVQVQVDVVVAVEENIAEDVAHDAIPSPPPHRVENLKNDNASQKLVIVKLQARVKKLEKANKIKSSKLRHLRKVGASTRVEYSDDIEDVFNQGRMIDDMGMDEGIELVKDVKVAKSEGRHAAKQAEKQAEIYNLDLDHSLKVLSIQEDDSEVQEVVKVVTTAKLITKVVTAAASQVSAASTTIPAASATIPAAKPSILVAALTVVAAYTRRRKGVIIRDPEEELSSKTPAETPKPMKKKDQIEIDAKYARKLHEEINRDEFNKDIDWDAAMDHVNQKSNNPQYIKRYQGIKKRPQTESEARKNMMIYLKNTAGYKMDFFKGMTYAQICLIFQARFDENMRFLFKSSEEMEEEDQKIIKSINETPAQKAAKRKKLSEEAQEAEDLRKRLEVVEDEDDDVFVEATPLASKNQVRDLSTHTTRFISPALTQKVFANMRRVGKGFSGVDDAVAAAIEENVAEDVSHDAIPSPPPHAISSPSQEPSSPPQQQQRSPQAPPQDAEFPTQLQQVLNVCSALTKCVENLENDNAAQKLVIIKLKARVNRKVGTSRRVESSDDMDDVFNQGRMIDDMDMDEGIELVKDADIAESEGRNAAEHAEKRAEIYNLDLDHSLKVLSMQEDDSEVQEVVEVVTTAKLITEIVTAATSQPSIPAAAPTVVAAYTRRRKRVIIRDPEEELPLKTLDETPKVTDKGKGILVETPKPMKKKDQIELDAEYARKLHEEINRDEFNKDTDWDAAMDHVNQKSNKPQYIKRYKGMKKRHQTESEARKNMMIYLKNTAGYKMDFFKGMTYAQICPIFQARFDENMRFLFKSREEMEEEDQEIIKSINETHAQKAAKRRKLSEEAQEAKDLRKRLEVVEDEDDDVFVEATPLAQKVPVVDYQIVLVDNKPRFKIIRADETHQFYISFTTLLKNFDKEDLESLWRIVKDIFSTSKPTNFSDEYLLLTLKTMFEEPDGQDAIWGNQKSVHGLALVKRWKLLTSCGVYVITLSTVQPFLLVEKRYPLSRFTLKQLVNVTRLQVEEENEMFLELLRFTRQQLQEYQQR</sequence>
<organism evidence="3">
    <name type="scientific">Tanacetum cinerariifolium</name>
    <name type="common">Dalmatian daisy</name>
    <name type="synonym">Chrysanthemum cinerariifolium</name>
    <dbReference type="NCBI Taxonomy" id="118510"/>
    <lineage>
        <taxon>Eukaryota</taxon>
        <taxon>Viridiplantae</taxon>
        <taxon>Streptophyta</taxon>
        <taxon>Embryophyta</taxon>
        <taxon>Tracheophyta</taxon>
        <taxon>Spermatophyta</taxon>
        <taxon>Magnoliopsida</taxon>
        <taxon>eudicotyledons</taxon>
        <taxon>Gunneridae</taxon>
        <taxon>Pentapetalae</taxon>
        <taxon>asterids</taxon>
        <taxon>campanulids</taxon>
        <taxon>Asterales</taxon>
        <taxon>Asteraceae</taxon>
        <taxon>Asteroideae</taxon>
        <taxon>Anthemideae</taxon>
        <taxon>Anthemidinae</taxon>
        <taxon>Tanacetum</taxon>
    </lineage>
</organism>
<feature type="coiled-coil region" evidence="1">
    <location>
        <begin position="255"/>
        <end position="289"/>
    </location>
</feature>
<evidence type="ECO:0000313" key="3">
    <source>
        <dbReference type="EMBL" id="GEU31001.1"/>
    </source>
</evidence>
<reference evidence="3" key="1">
    <citation type="journal article" date="2019" name="Sci. Rep.">
        <title>Draft genome of Tanacetum cinerariifolium, the natural source of mosquito coil.</title>
        <authorList>
            <person name="Yamashiro T."/>
            <person name="Shiraishi A."/>
            <person name="Satake H."/>
            <person name="Nakayama K."/>
        </authorList>
    </citation>
    <scope>NUCLEOTIDE SEQUENCE</scope>
</reference>
<feature type="coiled-coil region" evidence="1">
    <location>
        <begin position="589"/>
        <end position="616"/>
    </location>
</feature>
<dbReference type="AlphaFoldDB" id="A0A6L2J2G0"/>
<name>A0A6L2J2G0_TANCI</name>
<evidence type="ECO:0008006" key="4">
    <source>
        <dbReference type="Google" id="ProtNLM"/>
    </source>
</evidence>
<evidence type="ECO:0000256" key="1">
    <source>
        <dbReference type="SAM" id="Coils"/>
    </source>
</evidence>
<protein>
    <recommendedName>
        <fullName evidence="4">Glutamic acid-rich protein-like</fullName>
    </recommendedName>
</protein>